<dbReference type="Pfam" id="PF00355">
    <property type="entry name" value="Rieske"/>
    <property type="match status" value="1"/>
</dbReference>
<proteinExistence type="predicted"/>
<dbReference type="PANTHER" id="PTHR43756:SF5">
    <property type="entry name" value="CHOLINE MONOOXYGENASE, CHLOROPLASTIC"/>
    <property type="match status" value="1"/>
</dbReference>
<evidence type="ECO:0000256" key="3">
    <source>
        <dbReference type="ARBA" id="ARBA00022723"/>
    </source>
</evidence>
<dbReference type="PROSITE" id="PS51296">
    <property type="entry name" value="RIESKE"/>
    <property type="match status" value="1"/>
</dbReference>
<dbReference type="GO" id="GO:0016491">
    <property type="term" value="F:oxidoreductase activity"/>
    <property type="evidence" value="ECO:0007669"/>
    <property type="project" value="UniProtKB-KW"/>
</dbReference>
<evidence type="ECO:0000256" key="2">
    <source>
        <dbReference type="ARBA" id="ARBA00022714"/>
    </source>
</evidence>
<reference evidence="8" key="1">
    <citation type="submission" date="2018-05" db="EMBL/GenBank/DDBJ databases">
        <authorList>
            <person name="Lanie J.A."/>
            <person name="Ng W.-L."/>
            <person name="Kazmierczak K.M."/>
            <person name="Andrzejewski T.M."/>
            <person name="Davidsen T.M."/>
            <person name="Wayne K.J."/>
            <person name="Tettelin H."/>
            <person name="Glass J.I."/>
            <person name="Rusch D."/>
            <person name="Podicherti R."/>
            <person name="Tsui H.-C.T."/>
            <person name="Winkler M.E."/>
        </authorList>
    </citation>
    <scope>NUCLEOTIDE SEQUENCE</scope>
</reference>
<dbReference type="GO" id="GO:0005506">
    <property type="term" value="F:iron ion binding"/>
    <property type="evidence" value="ECO:0007669"/>
    <property type="project" value="InterPro"/>
</dbReference>
<protein>
    <recommendedName>
        <fullName evidence="7">Rieske domain-containing protein</fullName>
    </recommendedName>
</protein>
<dbReference type="AlphaFoldDB" id="A0A382CBY2"/>
<dbReference type="InterPro" id="IPR036922">
    <property type="entry name" value="Rieske_2Fe-2S_sf"/>
</dbReference>
<dbReference type="SUPFAM" id="SSF55961">
    <property type="entry name" value="Bet v1-like"/>
    <property type="match status" value="1"/>
</dbReference>
<dbReference type="CDD" id="cd08886">
    <property type="entry name" value="RHO_alpha_C_2"/>
    <property type="match status" value="1"/>
</dbReference>
<evidence type="ECO:0000256" key="4">
    <source>
        <dbReference type="ARBA" id="ARBA00023002"/>
    </source>
</evidence>
<dbReference type="InterPro" id="IPR017941">
    <property type="entry name" value="Rieske_2Fe-2S"/>
</dbReference>
<keyword evidence="3" id="KW-0479">Metal-binding</keyword>
<dbReference type="Gene3D" id="3.90.380.10">
    <property type="entry name" value="Naphthalene 1,2-dioxygenase Alpha Subunit, Chain A, domain 1"/>
    <property type="match status" value="2"/>
</dbReference>
<dbReference type="GO" id="GO:0051537">
    <property type="term" value="F:2 iron, 2 sulfur cluster binding"/>
    <property type="evidence" value="ECO:0007669"/>
    <property type="project" value="UniProtKB-KW"/>
</dbReference>
<organism evidence="8">
    <name type="scientific">marine metagenome</name>
    <dbReference type="NCBI Taxonomy" id="408172"/>
    <lineage>
        <taxon>unclassified sequences</taxon>
        <taxon>metagenomes</taxon>
        <taxon>ecological metagenomes</taxon>
    </lineage>
</organism>
<dbReference type="Gene3D" id="2.102.10.10">
    <property type="entry name" value="Rieske [2Fe-2S] iron-sulphur domain"/>
    <property type="match status" value="1"/>
</dbReference>
<sequence>MTLHLTQNEIDHISGGYDMDAARSSTIHSDCYVDPRFLGIEREQVFHKTWQFLCHEEKLRETGSYIASDIQGWGIFAVRGADGKLRAFYNVCQHRGHELLNGEGFVTKITCPYHAWVYNLDGGLQRARRSELIENFCEGDVRLSTIQVEIFCHLVFVNLDPVAKSLASQSGQLGKEVLSYAPDLGQLTFAHRLTYRLQANWKAVVDNFLECYHCPVAHKDFCTLVEMDTYKVTTHDLYSSHMAKAGRSGNQAYGVEGASVTEHSVWYLWPNITLMRYPGRGNFMVWRFIPVGPEETYEEFDFFFESSAPTEAELDAISFIDTVLQPEDIALVESVQRGMRTPAFTRGRYLVDPNGSGLSEHGVHHFHSLILAAYERACEP</sequence>
<keyword evidence="2" id="KW-0001">2Fe-2S</keyword>
<name>A0A382CBY2_9ZZZZ</name>
<dbReference type="InterPro" id="IPR015879">
    <property type="entry name" value="Ring_hydroxy_dOase_asu_C_dom"/>
</dbReference>
<gene>
    <name evidence="8" type="ORF">METZ01_LOCUS175647</name>
</gene>
<dbReference type="PANTHER" id="PTHR43756">
    <property type="entry name" value="CHOLINE MONOOXYGENASE, CHLOROPLASTIC"/>
    <property type="match status" value="1"/>
</dbReference>
<evidence type="ECO:0000313" key="8">
    <source>
        <dbReference type="EMBL" id="SVB22793.1"/>
    </source>
</evidence>
<dbReference type="SUPFAM" id="SSF50022">
    <property type="entry name" value="ISP domain"/>
    <property type="match status" value="1"/>
</dbReference>
<dbReference type="EMBL" id="UINC01033464">
    <property type="protein sequence ID" value="SVB22793.1"/>
    <property type="molecule type" value="Genomic_DNA"/>
</dbReference>
<dbReference type="CDD" id="cd03469">
    <property type="entry name" value="Rieske_RO_Alpha_N"/>
    <property type="match status" value="1"/>
</dbReference>
<evidence type="ECO:0000256" key="5">
    <source>
        <dbReference type="ARBA" id="ARBA00023004"/>
    </source>
</evidence>
<keyword evidence="6" id="KW-0411">Iron-sulfur</keyword>
<dbReference type="InterPro" id="IPR001663">
    <property type="entry name" value="Rng_hydr_dOase-A"/>
</dbReference>
<keyword evidence="5" id="KW-0408">Iron</keyword>
<keyword evidence="4" id="KW-0560">Oxidoreductase</keyword>
<feature type="domain" description="Rieske" evidence="7">
    <location>
        <begin position="50"/>
        <end position="157"/>
    </location>
</feature>
<evidence type="ECO:0000256" key="6">
    <source>
        <dbReference type="ARBA" id="ARBA00023014"/>
    </source>
</evidence>
<dbReference type="PRINTS" id="PR00090">
    <property type="entry name" value="RNGDIOXGNASE"/>
</dbReference>
<dbReference type="Pfam" id="PF00848">
    <property type="entry name" value="Ring_hydroxyl_A"/>
    <property type="match status" value="1"/>
</dbReference>
<comment type="cofactor">
    <cofactor evidence="1">
        <name>Fe cation</name>
        <dbReference type="ChEBI" id="CHEBI:24875"/>
    </cofactor>
</comment>
<accession>A0A382CBY2</accession>
<evidence type="ECO:0000259" key="7">
    <source>
        <dbReference type="PROSITE" id="PS51296"/>
    </source>
</evidence>
<evidence type="ECO:0000256" key="1">
    <source>
        <dbReference type="ARBA" id="ARBA00001962"/>
    </source>
</evidence>